<protein>
    <submittedName>
        <fullName evidence="2">ATP synthase Fo subunit 8</fullName>
    </submittedName>
</protein>
<dbReference type="AlphaFoldDB" id="A0A3Q8LWJ7"/>
<keyword evidence="1" id="KW-1133">Transmembrane helix</keyword>
<feature type="transmembrane region" description="Helical" evidence="1">
    <location>
        <begin position="6"/>
        <end position="27"/>
    </location>
</feature>
<reference evidence="2" key="2">
    <citation type="submission" date="2018-11" db="EMBL/GenBank/DDBJ databases">
        <authorList>
            <person name="de Mazancourt V."/>
            <person name="Klotz W."/>
            <person name="Marquet G."/>
            <person name="Mos B."/>
            <person name="Rogers D.C."/>
            <person name="Keith P."/>
        </authorList>
    </citation>
    <scope>NUCLEOTIDE SEQUENCE</scope>
    <source>
        <strain evidence="2">CA1132</strain>
    </source>
</reference>
<keyword evidence="1" id="KW-0472">Membrane</keyword>
<organism evidence="2">
    <name type="scientific">Caridina sp. n. Santo</name>
    <dbReference type="NCBI Taxonomy" id="2493620"/>
    <lineage>
        <taxon>Eukaryota</taxon>
        <taxon>Metazoa</taxon>
        <taxon>Ecdysozoa</taxon>
        <taxon>Arthropoda</taxon>
        <taxon>Crustacea</taxon>
        <taxon>Multicrustacea</taxon>
        <taxon>Malacostraca</taxon>
        <taxon>Eumalacostraca</taxon>
        <taxon>Eucarida</taxon>
        <taxon>Decapoda</taxon>
        <taxon>Pleocyemata</taxon>
        <taxon>Caridea</taxon>
        <taxon>Atyoidea</taxon>
        <taxon>Atyidae</taxon>
        <taxon>Caridina</taxon>
    </lineage>
</organism>
<gene>
    <name evidence="2" type="primary">ATP8</name>
</gene>
<proteinExistence type="predicted"/>
<keyword evidence="2" id="KW-0496">Mitochondrion</keyword>
<evidence type="ECO:0000313" key="2">
    <source>
        <dbReference type="EMBL" id="AZH80540.1"/>
    </source>
</evidence>
<accession>A0A3Q8LWJ7</accession>
<name>A0A3Q8LWJ7_9EUCA</name>
<keyword evidence="1" id="KW-0812">Transmembrane</keyword>
<sequence>MAPLLWLNLFIFFTVIYILFLISNYFISVPSASQATAKTLSPNKFNWKW</sequence>
<geneLocation type="mitochondrion" evidence="2"/>
<evidence type="ECO:0000256" key="1">
    <source>
        <dbReference type="SAM" id="Phobius"/>
    </source>
</evidence>
<reference evidence="2" key="1">
    <citation type="journal article" date="2018" name="Mol. Phylogenet. Evol.">
        <title>The complex study of complexes: The first well-supported phylogeny of two species complexes within genus Caridina (Decapoda: Caridea: Atyidae) sheds light on evolution, biogeography, and habitat.</title>
        <authorList>
            <person name="De Mazancourt V."/>
            <person name="Klotz W."/>
            <person name="Marquet G."/>
            <person name="Mos B."/>
            <person name="Rogers D.C."/>
            <person name="Keith P."/>
        </authorList>
    </citation>
    <scope>NUCLEOTIDE SEQUENCE</scope>
    <source>
        <strain evidence="2">CA1132</strain>
    </source>
</reference>
<dbReference type="EMBL" id="MK189504">
    <property type="protein sequence ID" value="AZH80540.1"/>
    <property type="molecule type" value="Genomic_DNA"/>
</dbReference>